<proteinExistence type="predicted"/>
<dbReference type="InterPro" id="IPR003657">
    <property type="entry name" value="WRKY_dom"/>
</dbReference>
<feature type="region of interest" description="Disordered" evidence="7">
    <location>
        <begin position="67"/>
        <end position="96"/>
    </location>
</feature>
<feature type="non-terminal residue" evidence="9">
    <location>
        <position position="1"/>
    </location>
</feature>
<feature type="coiled-coil region" evidence="6">
    <location>
        <begin position="32"/>
        <end position="59"/>
    </location>
</feature>
<dbReference type="Proteomes" id="UP000324897">
    <property type="component" value="Chromosome 3"/>
</dbReference>
<evidence type="ECO:0000256" key="5">
    <source>
        <dbReference type="ARBA" id="ARBA00023242"/>
    </source>
</evidence>
<dbReference type="SMART" id="SM00774">
    <property type="entry name" value="WRKY"/>
    <property type="match status" value="1"/>
</dbReference>
<dbReference type="GO" id="GO:0043565">
    <property type="term" value="F:sequence-specific DNA binding"/>
    <property type="evidence" value="ECO:0007669"/>
    <property type="project" value="InterPro"/>
</dbReference>
<keyword evidence="4" id="KW-0804">Transcription</keyword>
<comment type="caution">
    <text evidence="9">The sequence shown here is derived from an EMBL/GenBank/DDBJ whole genome shotgun (WGS) entry which is preliminary data.</text>
</comment>
<dbReference type="PANTHER" id="PTHR31429">
    <property type="entry name" value="WRKY TRANSCRIPTION FACTOR 36-RELATED"/>
    <property type="match status" value="1"/>
</dbReference>
<keyword evidence="2" id="KW-0805">Transcription regulation</keyword>
<dbReference type="GO" id="GO:0003700">
    <property type="term" value="F:DNA-binding transcription factor activity"/>
    <property type="evidence" value="ECO:0007669"/>
    <property type="project" value="InterPro"/>
</dbReference>
<dbReference type="OrthoDB" id="1879341at2759"/>
<dbReference type="EMBL" id="RWGY01000039">
    <property type="protein sequence ID" value="TVU09536.1"/>
    <property type="molecule type" value="Genomic_DNA"/>
</dbReference>
<keyword evidence="3" id="KW-0238">DNA-binding</keyword>
<evidence type="ECO:0000313" key="10">
    <source>
        <dbReference type="Proteomes" id="UP000324897"/>
    </source>
</evidence>
<feature type="region of interest" description="Disordered" evidence="7">
    <location>
        <begin position="1"/>
        <end position="20"/>
    </location>
</feature>
<feature type="domain" description="WRKY" evidence="8">
    <location>
        <begin position="110"/>
        <end position="173"/>
    </location>
</feature>
<dbReference type="Pfam" id="PF03106">
    <property type="entry name" value="WRKY"/>
    <property type="match status" value="1"/>
</dbReference>
<evidence type="ECO:0000256" key="3">
    <source>
        <dbReference type="ARBA" id="ARBA00023125"/>
    </source>
</evidence>
<evidence type="ECO:0000256" key="2">
    <source>
        <dbReference type="ARBA" id="ARBA00023015"/>
    </source>
</evidence>
<keyword evidence="5" id="KW-0539">Nucleus</keyword>
<dbReference type="Gene3D" id="2.20.25.80">
    <property type="entry name" value="WRKY domain"/>
    <property type="match status" value="1"/>
</dbReference>
<dbReference type="PROSITE" id="PS50811">
    <property type="entry name" value="WRKY"/>
    <property type="match status" value="1"/>
</dbReference>
<evidence type="ECO:0000256" key="6">
    <source>
        <dbReference type="SAM" id="Coils"/>
    </source>
</evidence>
<evidence type="ECO:0000259" key="8">
    <source>
        <dbReference type="PROSITE" id="PS50811"/>
    </source>
</evidence>
<dbReference type="AlphaFoldDB" id="A0A5J9TDS4"/>
<organism evidence="9 10">
    <name type="scientific">Eragrostis curvula</name>
    <name type="common">weeping love grass</name>
    <dbReference type="NCBI Taxonomy" id="38414"/>
    <lineage>
        <taxon>Eukaryota</taxon>
        <taxon>Viridiplantae</taxon>
        <taxon>Streptophyta</taxon>
        <taxon>Embryophyta</taxon>
        <taxon>Tracheophyta</taxon>
        <taxon>Spermatophyta</taxon>
        <taxon>Magnoliopsida</taxon>
        <taxon>Liliopsida</taxon>
        <taxon>Poales</taxon>
        <taxon>Poaceae</taxon>
        <taxon>PACMAD clade</taxon>
        <taxon>Chloridoideae</taxon>
        <taxon>Eragrostideae</taxon>
        <taxon>Eragrostidinae</taxon>
        <taxon>Eragrostis</taxon>
    </lineage>
</organism>
<evidence type="ECO:0000256" key="1">
    <source>
        <dbReference type="ARBA" id="ARBA00004123"/>
    </source>
</evidence>
<name>A0A5J9TDS4_9POAL</name>
<dbReference type="InterPro" id="IPR036576">
    <property type="entry name" value="WRKY_dom_sf"/>
</dbReference>
<dbReference type="PANTHER" id="PTHR31429:SF84">
    <property type="entry name" value="WRKY TRANSCRIPTION FACTOR WRKY62"/>
    <property type="match status" value="1"/>
</dbReference>
<evidence type="ECO:0000256" key="4">
    <source>
        <dbReference type="ARBA" id="ARBA00023163"/>
    </source>
</evidence>
<dbReference type="GO" id="GO:0005634">
    <property type="term" value="C:nucleus"/>
    <property type="evidence" value="ECO:0007669"/>
    <property type="project" value="UniProtKB-SubCell"/>
</dbReference>
<sequence length="271" mass="29444">MDDGECSSPTGSGAGLLPLFGPSTPLPMTSVFRCVRQQAESLEEKLRRLSEENRRLTGALDAILASDRPQLRPLSTSPAPSNAAAMDAGVTAEPRPRVRTVHARAEPADAEANILKDGYQWRKYGQKVTRDNPYPRAYFRCAYAPSCPVKKKVQRSAEDKSMLVAQYEGEHNHAQCVQSELVSDASTSQQGPSGSLPCSISINSLGRTITLGLTNQGSDGHAVVGEVAAPEFRKVMVDEMVTLLKNDSEFMESLTSAVTARMMEKISNRIF</sequence>
<dbReference type="InterPro" id="IPR044810">
    <property type="entry name" value="WRKY_plant"/>
</dbReference>
<gene>
    <name evidence="9" type="ORF">EJB05_43019</name>
</gene>
<keyword evidence="10" id="KW-1185">Reference proteome</keyword>
<dbReference type="Gramene" id="TVU09536">
    <property type="protein sequence ID" value="TVU09536"/>
    <property type="gene ID" value="EJB05_43019"/>
</dbReference>
<evidence type="ECO:0000313" key="9">
    <source>
        <dbReference type="EMBL" id="TVU09536.1"/>
    </source>
</evidence>
<reference evidence="9 10" key="1">
    <citation type="journal article" date="2019" name="Sci. Rep.">
        <title>A high-quality genome of Eragrostis curvula grass provides insights into Poaceae evolution and supports new strategies to enhance forage quality.</title>
        <authorList>
            <person name="Carballo J."/>
            <person name="Santos B.A.C.M."/>
            <person name="Zappacosta D."/>
            <person name="Garbus I."/>
            <person name="Selva J.P."/>
            <person name="Gallo C.A."/>
            <person name="Diaz A."/>
            <person name="Albertini E."/>
            <person name="Caccamo M."/>
            <person name="Echenique V."/>
        </authorList>
    </citation>
    <scope>NUCLEOTIDE SEQUENCE [LARGE SCALE GENOMIC DNA]</scope>
    <source>
        <strain evidence="10">cv. Victoria</strain>
        <tissue evidence="9">Leaf</tissue>
    </source>
</reference>
<comment type="subcellular location">
    <subcellularLocation>
        <location evidence="1">Nucleus</location>
    </subcellularLocation>
</comment>
<evidence type="ECO:0000256" key="7">
    <source>
        <dbReference type="SAM" id="MobiDB-lite"/>
    </source>
</evidence>
<accession>A0A5J9TDS4</accession>
<protein>
    <submittedName>
        <fullName evidence="9">EcWRKY-74</fullName>
    </submittedName>
</protein>
<dbReference type="SUPFAM" id="SSF118290">
    <property type="entry name" value="WRKY DNA-binding domain"/>
    <property type="match status" value="1"/>
</dbReference>
<keyword evidence="6" id="KW-0175">Coiled coil</keyword>